<comment type="catalytic activity">
    <reaction evidence="15">
        <text>D-maltose + ATP = alpha-maltose 1-phosphate + ADP + H(+)</text>
        <dbReference type="Rhea" id="RHEA:31915"/>
        <dbReference type="ChEBI" id="CHEBI:15378"/>
        <dbReference type="ChEBI" id="CHEBI:17306"/>
        <dbReference type="ChEBI" id="CHEBI:30616"/>
        <dbReference type="ChEBI" id="CHEBI:63576"/>
        <dbReference type="ChEBI" id="CHEBI:456216"/>
        <dbReference type="EC" id="2.7.1.175"/>
    </reaction>
</comment>
<dbReference type="InterPro" id="IPR012810">
    <property type="entry name" value="TreS/a-amylase_N"/>
</dbReference>
<dbReference type="SUPFAM" id="SSF56112">
    <property type="entry name" value="Protein kinase-like (PK-like)"/>
    <property type="match status" value="1"/>
</dbReference>
<dbReference type="FunFam" id="3.20.20.80:FF:000055">
    <property type="entry name" value="Trehalose synthase"/>
    <property type="match status" value="1"/>
</dbReference>
<dbReference type="EC" id="2.7.1.175" evidence="4"/>
<dbReference type="EMBL" id="SOBT01000009">
    <property type="protein sequence ID" value="TDU28268.1"/>
    <property type="molecule type" value="Genomic_DNA"/>
</dbReference>
<dbReference type="RefSeq" id="WP_246051651.1">
    <property type="nucleotide sequence ID" value="NZ_MWIN01000005.1"/>
</dbReference>
<proteinExistence type="inferred from homology"/>
<dbReference type="GO" id="GO:0046872">
    <property type="term" value="F:metal ion binding"/>
    <property type="evidence" value="ECO:0007669"/>
    <property type="project" value="UniProtKB-KW"/>
</dbReference>
<dbReference type="SUPFAM" id="SSF51011">
    <property type="entry name" value="Glycosyl hydrolase domain"/>
    <property type="match status" value="1"/>
</dbReference>
<dbReference type="SUPFAM" id="SSF51445">
    <property type="entry name" value="(Trans)glycosidases"/>
    <property type="match status" value="1"/>
</dbReference>
<keyword evidence="7" id="KW-0808">Transferase</keyword>
<accession>A0A4R7P3T1</accession>
<evidence type="ECO:0000256" key="14">
    <source>
        <dbReference type="ARBA" id="ARBA00031378"/>
    </source>
</evidence>
<reference evidence="18 19" key="1">
    <citation type="submission" date="2019-03" db="EMBL/GenBank/DDBJ databases">
        <title>Genomic Encyclopedia of Type Strains, Phase IV (KMG-IV): sequencing the most valuable type-strain genomes for metagenomic binning, comparative biology and taxonomic classification.</title>
        <authorList>
            <person name="Goeker M."/>
        </authorList>
    </citation>
    <scope>NUCLEOTIDE SEQUENCE [LARGE SCALE GENOMIC DNA]</scope>
    <source>
        <strain evidence="18 19">DSM 26377</strain>
    </source>
</reference>
<protein>
    <recommendedName>
        <fullName evidence="6">Maltokinase</fullName>
        <ecNumber evidence="4">2.7.1.175</ecNumber>
        <ecNumber evidence="5">5.4.99.16</ecNumber>
    </recommendedName>
    <alternativeName>
        <fullName evidence="14">Maltose alpha-D-glucosyltransferase</fullName>
    </alternativeName>
    <alternativeName>
        <fullName evidence="13">Maltose-1-phosphate synthase</fullName>
    </alternativeName>
</protein>
<feature type="domain" description="Glycosyl hydrolase family 13 catalytic" evidence="17">
    <location>
        <begin position="37"/>
        <end position="452"/>
    </location>
</feature>
<keyword evidence="11" id="KW-0067">ATP-binding</keyword>
<dbReference type="InterPro" id="IPR045857">
    <property type="entry name" value="O16G_dom_2"/>
</dbReference>
<dbReference type="AlphaFoldDB" id="A0A4R7P3T1"/>
<comment type="similarity">
    <text evidence="2">Belongs to the glycosyl hydrolase 13 family. TreS subfamily.</text>
</comment>
<evidence type="ECO:0000256" key="4">
    <source>
        <dbReference type="ARBA" id="ARBA00011962"/>
    </source>
</evidence>
<dbReference type="Pfam" id="PF00128">
    <property type="entry name" value="Alpha-amylase"/>
    <property type="match status" value="1"/>
</dbReference>
<evidence type="ECO:0000256" key="6">
    <source>
        <dbReference type="ARBA" id="ARBA00013882"/>
    </source>
</evidence>
<evidence type="ECO:0000256" key="16">
    <source>
        <dbReference type="SAM" id="MobiDB-lite"/>
    </source>
</evidence>
<dbReference type="Gene3D" id="3.20.20.80">
    <property type="entry name" value="Glycosidases"/>
    <property type="match status" value="1"/>
</dbReference>
<feature type="region of interest" description="Disordered" evidence="16">
    <location>
        <begin position="1"/>
        <end position="23"/>
    </location>
</feature>
<keyword evidence="8" id="KW-0479">Metal-binding</keyword>
<evidence type="ECO:0000256" key="11">
    <source>
        <dbReference type="ARBA" id="ARBA00022840"/>
    </source>
</evidence>
<comment type="similarity">
    <text evidence="3">Belongs to the aminoglycoside phosphotransferase family.</text>
</comment>
<keyword evidence="19" id="KW-1185">Reference proteome</keyword>
<evidence type="ECO:0000256" key="9">
    <source>
        <dbReference type="ARBA" id="ARBA00022741"/>
    </source>
</evidence>
<evidence type="ECO:0000256" key="1">
    <source>
        <dbReference type="ARBA" id="ARBA00001595"/>
    </source>
</evidence>
<dbReference type="GO" id="GO:0016740">
    <property type="term" value="F:transferase activity"/>
    <property type="evidence" value="ECO:0007669"/>
    <property type="project" value="UniProtKB-KW"/>
</dbReference>
<dbReference type="Gene3D" id="3.90.1200.10">
    <property type="match status" value="1"/>
</dbReference>
<dbReference type="NCBIfam" id="TIGR02456">
    <property type="entry name" value="treS_nterm"/>
    <property type="match status" value="1"/>
</dbReference>
<dbReference type="Proteomes" id="UP000295341">
    <property type="component" value="Unassembled WGS sequence"/>
</dbReference>
<evidence type="ECO:0000256" key="2">
    <source>
        <dbReference type="ARBA" id="ARBA00005496"/>
    </source>
</evidence>
<dbReference type="GO" id="GO:0005524">
    <property type="term" value="F:ATP binding"/>
    <property type="evidence" value="ECO:0007669"/>
    <property type="project" value="UniProtKB-KW"/>
</dbReference>
<evidence type="ECO:0000256" key="5">
    <source>
        <dbReference type="ARBA" id="ARBA00012619"/>
    </source>
</evidence>
<evidence type="ECO:0000256" key="10">
    <source>
        <dbReference type="ARBA" id="ARBA00022837"/>
    </source>
</evidence>
<evidence type="ECO:0000313" key="18">
    <source>
        <dbReference type="EMBL" id="TDU28268.1"/>
    </source>
</evidence>
<evidence type="ECO:0000313" key="19">
    <source>
        <dbReference type="Proteomes" id="UP000295341"/>
    </source>
</evidence>
<dbReference type="Pfam" id="PF18085">
    <property type="entry name" value="Mak_N_cap"/>
    <property type="match status" value="1"/>
</dbReference>
<dbReference type="SMART" id="SM00642">
    <property type="entry name" value="Aamy"/>
    <property type="match status" value="1"/>
</dbReference>
<dbReference type="GO" id="GO:0005975">
    <property type="term" value="P:carbohydrate metabolic process"/>
    <property type="evidence" value="ECO:0007669"/>
    <property type="project" value="InterPro"/>
</dbReference>
<evidence type="ECO:0000259" key="17">
    <source>
        <dbReference type="SMART" id="SM00642"/>
    </source>
</evidence>
<keyword evidence="10" id="KW-0106">Calcium</keyword>
<sequence length="1137" mass="127924">MNDPTMIKPRPRRSRRAKPEPAFSQDPLWYKDAAIYQLHVKSFFDSNDDGIGDFNGLIQKLDYIVNLGVNTIWLLPFYPSPRRDDGYDVADYRGVSPDYGTMADARRFIAEAHRRGLRVITELVINHTSDQHPWFQRARNAPPGSVHRDFYVWTDDPVKYTGTRIIFVDTEPSNWTWDPVAKAYFWHRFYSHQPDLNFDNPQVIRAVLSAMRFWLELGVDGLRLDAVPYLIEREGTNNENLAETHAVLKRLRAEVDKDYPGRMLLAEANQWPEDVQHYFGGKVSDKPVAPGTAPEILGDECHMAFHFPLMPRMYMAVAQEDRFPITDILRQTPDIPSNCQWAVFLRNHDELTLEMVTESERDYLWNTYAADRRARLNVGIRRRLAPLVERDFARIELLNSLLLSMPGTPVIYYGDEIGMGDNIYLGDRDGVRTPMQWSPDRNGGFSRADPARLVLPPIQDPVYGYQANNVETQQRDPHSLLNWTRRMLATRKRFKAFGRGTIKLLYPANRRIVAYLRQYEPPEGGPSELILCVANLSRSAQAVELNLSLFSGRVPVEMLGGSAFPPIGQLPYLLTLAPYGFHWFELAEKAHMPTWYAVPPEPLPEYTTFVLRGGLSELMEEAPRRRLEREILPAYLPRRRWFAGKNQQLDEVRIEQIIPIPHAQKEMMLLQLAVDSGEQVDRYLLPLGLLPETSVISALPQQLALARVRRGAKVSLLTDAMTIDALTQALLSMLRSQTHLPLANGELHFLPTPAFLAMEIPENAEIRRLSVEQSNTSLVVGDHAMVKLYRKLTRGVHPEAEMGLALAERGFRNTPPLLGQIVQVDADGTPTVLGVVQRFLHNQGDAWSWVQNILQRAQRDLAMASAEARSSAPAPLGELMAFAATLGGRLGEMHMALAAPVDSAAFNPGPMQPQDCERLAQRVAARLDEACAHLTRLLESPTAPLSADLAQLATHVLDKAAQVRERIPAQAQRAQGGIQIRIHGDLHLGQVLVAQGDAYFVDFEGEPARTLEERRALSTPLRDVAGMLRSFEYAAEVCERAQTRSEDPNAADARRALFESFRQGCGPAFLDAWRAACAQMPFPPADPADADALLELVLLERAAHEIVYEAANRPDWLVVPLRSVVALVDRIAGADRG</sequence>
<dbReference type="PANTHER" id="PTHR10357:SF219">
    <property type="entry name" value="MALTOSE ALPHA-D-GLUCOSYLTRANSFERASE"/>
    <property type="match status" value="1"/>
</dbReference>
<evidence type="ECO:0000256" key="8">
    <source>
        <dbReference type="ARBA" id="ARBA00022723"/>
    </source>
</evidence>
<dbReference type="PANTHER" id="PTHR10357">
    <property type="entry name" value="ALPHA-AMYLASE FAMILY MEMBER"/>
    <property type="match status" value="1"/>
</dbReference>
<name>A0A4R7P3T1_9GAMM</name>
<organism evidence="18 19">
    <name type="scientific">Panacagrimonas perspica</name>
    <dbReference type="NCBI Taxonomy" id="381431"/>
    <lineage>
        <taxon>Bacteria</taxon>
        <taxon>Pseudomonadati</taxon>
        <taxon>Pseudomonadota</taxon>
        <taxon>Gammaproteobacteria</taxon>
        <taxon>Nevskiales</taxon>
        <taxon>Nevskiaceae</taxon>
        <taxon>Panacagrimonas</taxon>
    </lineage>
</organism>
<evidence type="ECO:0000256" key="7">
    <source>
        <dbReference type="ARBA" id="ARBA00022679"/>
    </source>
</evidence>
<dbReference type="EC" id="5.4.99.16" evidence="5"/>
<dbReference type="InterPro" id="IPR012811">
    <property type="entry name" value="TreS_maltokin_C_dom"/>
</dbReference>
<dbReference type="InterPro" id="IPR006047">
    <property type="entry name" value="GH13_cat_dom"/>
</dbReference>
<dbReference type="InterPro" id="IPR040999">
    <property type="entry name" value="Mak_N_cap"/>
</dbReference>
<evidence type="ECO:0000256" key="13">
    <source>
        <dbReference type="ARBA" id="ARBA00031251"/>
    </source>
</evidence>
<dbReference type="NCBIfam" id="TIGR02457">
    <property type="entry name" value="TreS_Cterm"/>
    <property type="match status" value="1"/>
</dbReference>
<dbReference type="Gene3D" id="3.90.400.10">
    <property type="entry name" value="Oligo-1,6-glucosidase, Domain 2"/>
    <property type="match status" value="1"/>
</dbReference>
<dbReference type="InterPro" id="IPR013780">
    <property type="entry name" value="Glyco_hydro_b"/>
</dbReference>
<evidence type="ECO:0000256" key="15">
    <source>
        <dbReference type="ARBA" id="ARBA00049067"/>
    </source>
</evidence>
<dbReference type="Pfam" id="PF16657">
    <property type="entry name" value="Malt_amylase_C"/>
    <property type="match status" value="1"/>
</dbReference>
<dbReference type="InterPro" id="IPR017853">
    <property type="entry name" value="GH"/>
</dbReference>
<gene>
    <name evidence="18" type="ORF">DFR24_2635</name>
</gene>
<evidence type="ECO:0000256" key="3">
    <source>
        <dbReference type="ARBA" id="ARBA00006219"/>
    </source>
</evidence>
<dbReference type="CDD" id="cd11334">
    <property type="entry name" value="AmyAc_TreS"/>
    <property type="match status" value="1"/>
</dbReference>
<dbReference type="Gene3D" id="2.60.40.1180">
    <property type="entry name" value="Golgi alpha-mannosidase II"/>
    <property type="match status" value="1"/>
</dbReference>
<comment type="caution">
    <text evidence="18">The sequence shown here is derived from an EMBL/GenBank/DDBJ whole genome shotgun (WGS) entry which is preliminary data.</text>
</comment>
<dbReference type="GO" id="GO:0047471">
    <property type="term" value="F:maltose alpha-D-glucosyltransferase activity"/>
    <property type="evidence" value="ECO:0007669"/>
    <property type="project" value="UniProtKB-EC"/>
</dbReference>
<comment type="catalytic activity">
    <reaction evidence="1">
        <text>D-maltose = alpha,alpha-trehalose</text>
        <dbReference type="Rhea" id="RHEA:15145"/>
        <dbReference type="ChEBI" id="CHEBI:16551"/>
        <dbReference type="ChEBI" id="CHEBI:17306"/>
        <dbReference type="EC" id="5.4.99.16"/>
    </reaction>
</comment>
<dbReference type="InterPro" id="IPR032091">
    <property type="entry name" value="Malt_amylase-like_C"/>
</dbReference>
<keyword evidence="12" id="KW-0413">Isomerase</keyword>
<dbReference type="InterPro" id="IPR011009">
    <property type="entry name" value="Kinase-like_dom_sf"/>
</dbReference>
<keyword evidence="9" id="KW-0547">Nucleotide-binding</keyword>
<evidence type="ECO:0000256" key="12">
    <source>
        <dbReference type="ARBA" id="ARBA00023235"/>
    </source>
</evidence>